<protein>
    <submittedName>
        <fullName evidence="2">Uncharacterized protein</fullName>
    </submittedName>
</protein>
<keyword evidence="1" id="KW-0472">Membrane</keyword>
<feature type="transmembrane region" description="Helical" evidence="1">
    <location>
        <begin position="12"/>
        <end position="39"/>
    </location>
</feature>
<dbReference type="HOGENOM" id="CLU_3209337_0_0_7"/>
<keyword evidence="3" id="KW-1185">Reference proteome</keyword>
<name>T5LDM4_9HELI</name>
<dbReference type="AlphaFoldDB" id="T5LDM4"/>
<gene>
    <name evidence="2" type="ORF">HRAG_02286</name>
</gene>
<comment type="caution">
    <text evidence="2">The sequence shown here is derived from an EMBL/GenBank/DDBJ whole genome shotgun (WGS) entry which is preliminary data.</text>
</comment>
<dbReference type="EMBL" id="ACDN02000047">
    <property type="protein sequence ID" value="EQM94668.1"/>
    <property type="molecule type" value="Genomic_DNA"/>
</dbReference>
<accession>T5LDM4</accession>
<keyword evidence="1" id="KW-0812">Transmembrane</keyword>
<evidence type="ECO:0000313" key="2">
    <source>
        <dbReference type="EMBL" id="EQM94668.1"/>
    </source>
</evidence>
<organism evidence="2 3">
    <name type="scientific">Helicobacter bilis ATCC 43879</name>
    <dbReference type="NCBI Taxonomy" id="613026"/>
    <lineage>
        <taxon>Bacteria</taxon>
        <taxon>Pseudomonadati</taxon>
        <taxon>Campylobacterota</taxon>
        <taxon>Epsilonproteobacteria</taxon>
        <taxon>Campylobacterales</taxon>
        <taxon>Helicobacteraceae</taxon>
        <taxon>Helicobacter</taxon>
    </lineage>
</organism>
<keyword evidence="1" id="KW-1133">Transmembrane helix</keyword>
<proteinExistence type="predicted"/>
<evidence type="ECO:0000313" key="3">
    <source>
        <dbReference type="Proteomes" id="UP000005085"/>
    </source>
</evidence>
<sequence length="44" mass="5093">KNDFVSSVLYTLYFVKALFVFVKTHISINVIMCVMYMLVCNINA</sequence>
<feature type="non-terminal residue" evidence="2">
    <location>
        <position position="1"/>
    </location>
</feature>
<dbReference type="Proteomes" id="UP000005085">
    <property type="component" value="Unassembled WGS sequence"/>
</dbReference>
<reference evidence="2 3" key="1">
    <citation type="journal article" date="2014" name="Genome Announc.">
        <title>Draft genome sequences of six enterohepatic helicobacter species isolated from humans and one from rhesus macaques.</title>
        <authorList>
            <person name="Shen Z."/>
            <person name="Sheh A."/>
            <person name="Young S.K."/>
            <person name="Abouelliel A."/>
            <person name="Ward D.V."/>
            <person name="Earl A.M."/>
            <person name="Fox J.G."/>
        </authorList>
    </citation>
    <scope>NUCLEOTIDE SEQUENCE [LARGE SCALE GENOMIC DNA]</scope>
    <source>
        <strain evidence="2 3">ATCC 43879</strain>
    </source>
</reference>
<evidence type="ECO:0000256" key="1">
    <source>
        <dbReference type="SAM" id="Phobius"/>
    </source>
</evidence>